<keyword evidence="5 13" id="KW-0444">Lipid biosynthesis</keyword>
<evidence type="ECO:0000256" key="2">
    <source>
        <dbReference type="ARBA" id="ARBA00004870"/>
    </source>
</evidence>
<evidence type="ECO:0000313" key="15">
    <source>
        <dbReference type="Proteomes" id="UP000829476"/>
    </source>
</evidence>
<dbReference type="RefSeq" id="WP_242937409.1">
    <property type="nucleotide sequence ID" value="NZ_CP094326.1"/>
</dbReference>
<evidence type="ECO:0000256" key="12">
    <source>
        <dbReference type="ARBA" id="ARBA00029757"/>
    </source>
</evidence>
<reference evidence="14 15" key="1">
    <citation type="journal article" date="2018" name="Int. J. Syst. Evol. Microbiol.">
        <title>Zhouia spongiae sp. nov., isolated from a marine sponge.</title>
        <authorList>
            <person name="Zhuang L."/>
            <person name="Lin B."/>
            <person name="Qin F."/>
            <person name="Luo L."/>
        </authorList>
    </citation>
    <scope>NUCLEOTIDE SEQUENCE [LARGE SCALE GENOMIC DNA]</scope>
    <source>
        <strain evidence="14 15">HN-Y44</strain>
    </source>
</reference>
<protein>
    <recommendedName>
        <fullName evidence="4 13">Tetraacyldisaccharide 4'-kinase</fullName>
        <ecNumber evidence="3 13">2.7.1.130</ecNumber>
    </recommendedName>
    <alternativeName>
        <fullName evidence="12 13">Lipid A 4'-kinase</fullName>
    </alternativeName>
</protein>
<dbReference type="GO" id="GO:0009029">
    <property type="term" value="F:lipid-A 4'-kinase activity"/>
    <property type="evidence" value="ECO:0007669"/>
    <property type="project" value="UniProtKB-EC"/>
</dbReference>
<organism evidence="14 15">
    <name type="scientific">Zhouia spongiae</name>
    <dbReference type="NCBI Taxonomy" id="2202721"/>
    <lineage>
        <taxon>Bacteria</taxon>
        <taxon>Pseudomonadati</taxon>
        <taxon>Bacteroidota</taxon>
        <taxon>Flavobacteriia</taxon>
        <taxon>Flavobacteriales</taxon>
        <taxon>Flavobacteriaceae</taxon>
        <taxon>Zhouia</taxon>
    </lineage>
</organism>
<keyword evidence="10 13" id="KW-0067">ATP-binding</keyword>
<evidence type="ECO:0000256" key="8">
    <source>
        <dbReference type="ARBA" id="ARBA00022741"/>
    </source>
</evidence>
<evidence type="ECO:0000256" key="9">
    <source>
        <dbReference type="ARBA" id="ARBA00022777"/>
    </source>
</evidence>
<dbReference type="EC" id="2.7.1.130" evidence="3 13"/>
<evidence type="ECO:0000256" key="3">
    <source>
        <dbReference type="ARBA" id="ARBA00012071"/>
    </source>
</evidence>
<keyword evidence="11 13" id="KW-0443">Lipid metabolism</keyword>
<comment type="function">
    <text evidence="1 13">Transfers the gamma-phosphate of ATP to the 4'-position of a tetraacyldisaccharide 1-phosphate intermediate (termed DS-1-P) to form tetraacyldisaccharide 1,4'-bis-phosphate (lipid IVA).</text>
</comment>
<dbReference type="NCBIfam" id="TIGR00682">
    <property type="entry name" value="lpxK"/>
    <property type="match status" value="1"/>
</dbReference>
<evidence type="ECO:0000256" key="13">
    <source>
        <dbReference type="HAMAP-Rule" id="MF_00409"/>
    </source>
</evidence>
<keyword evidence="15" id="KW-1185">Reference proteome</keyword>
<evidence type="ECO:0000256" key="1">
    <source>
        <dbReference type="ARBA" id="ARBA00002274"/>
    </source>
</evidence>
<name>A0ABY3YMI2_9FLAO</name>
<comment type="similarity">
    <text evidence="13">Belongs to the LpxK family.</text>
</comment>
<keyword evidence="8 13" id="KW-0547">Nucleotide-binding</keyword>
<evidence type="ECO:0000256" key="10">
    <source>
        <dbReference type="ARBA" id="ARBA00022840"/>
    </source>
</evidence>
<evidence type="ECO:0000256" key="5">
    <source>
        <dbReference type="ARBA" id="ARBA00022516"/>
    </source>
</evidence>
<gene>
    <name evidence="13 14" type="primary">lpxK</name>
    <name evidence="14" type="ORF">MQE36_01335</name>
</gene>
<dbReference type="SUPFAM" id="SSF52540">
    <property type="entry name" value="P-loop containing nucleoside triphosphate hydrolases"/>
    <property type="match status" value="1"/>
</dbReference>
<dbReference type="InterPro" id="IPR027417">
    <property type="entry name" value="P-loop_NTPase"/>
</dbReference>
<comment type="pathway">
    <text evidence="2 13">Glycolipid biosynthesis; lipid IV(A) biosynthesis; lipid IV(A) from (3R)-3-hydroxytetradecanoyl-[acyl-carrier-protein] and UDP-N-acetyl-alpha-D-glucosamine: step 6/6.</text>
</comment>
<evidence type="ECO:0000256" key="6">
    <source>
        <dbReference type="ARBA" id="ARBA00022556"/>
    </source>
</evidence>
<dbReference type="Pfam" id="PF02606">
    <property type="entry name" value="LpxK"/>
    <property type="match status" value="1"/>
</dbReference>
<keyword evidence="6 13" id="KW-0441">Lipid A biosynthesis</keyword>
<dbReference type="PANTHER" id="PTHR42724">
    <property type="entry name" value="TETRAACYLDISACCHARIDE 4'-KINASE"/>
    <property type="match status" value="1"/>
</dbReference>
<dbReference type="Proteomes" id="UP000829476">
    <property type="component" value="Chromosome"/>
</dbReference>
<keyword evidence="7 13" id="KW-0808">Transferase</keyword>
<keyword evidence="9 13" id="KW-0418">Kinase</keyword>
<evidence type="ECO:0000313" key="14">
    <source>
        <dbReference type="EMBL" id="UNY99007.1"/>
    </source>
</evidence>
<dbReference type="PANTHER" id="PTHR42724:SF1">
    <property type="entry name" value="TETRAACYLDISACCHARIDE 4'-KINASE, MITOCHONDRIAL-RELATED"/>
    <property type="match status" value="1"/>
</dbReference>
<evidence type="ECO:0000256" key="11">
    <source>
        <dbReference type="ARBA" id="ARBA00023098"/>
    </source>
</evidence>
<dbReference type="HAMAP" id="MF_00409">
    <property type="entry name" value="LpxK"/>
    <property type="match status" value="1"/>
</dbReference>
<accession>A0ABY3YMI2</accession>
<dbReference type="InterPro" id="IPR003758">
    <property type="entry name" value="LpxK"/>
</dbReference>
<evidence type="ECO:0000256" key="7">
    <source>
        <dbReference type="ARBA" id="ARBA00022679"/>
    </source>
</evidence>
<proteinExistence type="inferred from homology"/>
<feature type="binding site" evidence="13">
    <location>
        <begin position="47"/>
        <end position="54"/>
    </location>
    <ligand>
        <name>ATP</name>
        <dbReference type="ChEBI" id="CHEBI:30616"/>
    </ligand>
</feature>
<evidence type="ECO:0000256" key="4">
    <source>
        <dbReference type="ARBA" id="ARBA00016436"/>
    </source>
</evidence>
<sequence length="334" mass="38356">MRQFRKILLPFSCLYGSVIRLRHLLYDKGIIKTKSYDFPVICVGNLSVGGTGKTPMTEYLIHLLKNDFKVAILSRGYKRKSHGFVLADQSSTVETLGDEPMQYHNKFKDIYVAVDADRQHGIEILRDSLRPGVVVLDDAYQHRKVKAGFNILLTSYSDLYVDDLLLPAGNLRDIKSRAKYADVIVVTKCPEAMDLIQKNNLLKRIKPRKHQEVYFSKISYGGEIISSEEVQPLSYLRGRHFTLVTGIAKPDPLVNFLKSKGLQFEHLDYPDHHDFSSQQVGILRSKGIVLTTEKDYMRLKYKVDDVYYLPINNEILFGERKNFDNQVIGYMKKA</sequence>
<dbReference type="EMBL" id="CP094326">
    <property type="protein sequence ID" value="UNY99007.1"/>
    <property type="molecule type" value="Genomic_DNA"/>
</dbReference>
<comment type="catalytic activity">
    <reaction evidence="13">
        <text>a lipid A disaccharide + ATP = a lipid IVA + ADP + H(+)</text>
        <dbReference type="Rhea" id="RHEA:67840"/>
        <dbReference type="ChEBI" id="CHEBI:15378"/>
        <dbReference type="ChEBI" id="CHEBI:30616"/>
        <dbReference type="ChEBI" id="CHEBI:176343"/>
        <dbReference type="ChEBI" id="CHEBI:176425"/>
        <dbReference type="ChEBI" id="CHEBI:456216"/>
        <dbReference type="EC" id="2.7.1.130"/>
    </reaction>
</comment>